<proteinExistence type="predicted"/>
<protein>
    <submittedName>
        <fullName evidence="2">Uncharacterized protein</fullName>
    </submittedName>
</protein>
<sequence>MASHAIAYFAMPVSERQEIGDVGSPLSSAESGKTSKFRDRGEVSEASSHQALLNELLESDLSSEDFQAAQEALLADWIKRDLRGALELFFLPESPPRYRELVEESDLLSKKLDEEISRQSEAVWEWILGGRFGSSRAELTKLWNSALVAHGQRDFVLASLGQGSLDGQAHAATLLCKRANAEELDRIRELLDARLIEHNDRSEILDAYIARRIGLAGDDVAPVFSKEDDPEIREELCGRWVSSELDGLTAKEIASRLAACPGDLLANAVSQINANFPGRMKDLVEFVEELSGRNAWIQSDASAVRDAIASLVRENYTGAVNPSEAFSSLAGISDRSLREEALKALGEQFADAGDGAVTLQAIASLPNNANRGQMITGFVLGLDEDLPVLNAALALIQDPAIRDGLLEKRREDQKASDEKLRIWAKEYEAVDQKKLDEAAKQESTLPELGP</sequence>
<name>A0A858RFU8_9BACT</name>
<dbReference type="AlphaFoldDB" id="A0A858RFU8"/>
<accession>A0A858RFU8</accession>
<evidence type="ECO:0000313" key="3">
    <source>
        <dbReference type="Proteomes" id="UP000501812"/>
    </source>
</evidence>
<organism evidence="2 3">
    <name type="scientific">Luteolibacter luteus</name>
    <dbReference type="NCBI Taxonomy" id="2728835"/>
    <lineage>
        <taxon>Bacteria</taxon>
        <taxon>Pseudomonadati</taxon>
        <taxon>Verrucomicrobiota</taxon>
        <taxon>Verrucomicrobiia</taxon>
        <taxon>Verrucomicrobiales</taxon>
        <taxon>Verrucomicrobiaceae</taxon>
        <taxon>Luteolibacter</taxon>
    </lineage>
</organism>
<feature type="region of interest" description="Disordered" evidence="1">
    <location>
        <begin position="20"/>
        <end position="41"/>
    </location>
</feature>
<gene>
    <name evidence="2" type="ORF">HHL09_06450</name>
</gene>
<feature type="compositionally biased region" description="Polar residues" evidence="1">
    <location>
        <begin position="25"/>
        <end position="34"/>
    </location>
</feature>
<evidence type="ECO:0000256" key="1">
    <source>
        <dbReference type="SAM" id="MobiDB-lite"/>
    </source>
</evidence>
<evidence type="ECO:0000313" key="2">
    <source>
        <dbReference type="EMBL" id="QJE95434.1"/>
    </source>
</evidence>
<keyword evidence="3" id="KW-1185">Reference proteome</keyword>
<dbReference type="RefSeq" id="WP_169453748.1">
    <property type="nucleotide sequence ID" value="NZ_CP051774.1"/>
</dbReference>
<reference evidence="2 3" key="1">
    <citation type="submission" date="2020-04" db="EMBL/GenBank/DDBJ databases">
        <title>Luteolibacter sp. G-1-1-1 isolated from soil.</title>
        <authorList>
            <person name="Dahal R.H."/>
        </authorList>
    </citation>
    <scope>NUCLEOTIDE SEQUENCE [LARGE SCALE GENOMIC DNA]</scope>
    <source>
        <strain evidence="2 3">G-1-1-1</strain>
    </source>
</reference>
<dbReference type="Proteomes" id="UP000501812">
    <property type="component" value="Chromosome"/>
</dbReference>
<dbReference type="KEGG" id="luo:HHL09_06450"/>
<dbReference type="EMBL" id="CP051774">
    <property type="protein sequence ID" value="QJE95434.1"/>
    <property type="molecule type" value="Genomic_DNA"/>
</dbReference>